<name>A0A480HB23_PIG</name>
<dbReference type="EMBL" id="DQIR01066405">
    <property type="protein sequence ID" value="HDA21881.1"/>
    <property type="molecule type" value="Transcribed_RNA"/>
</dbReference>
<evidence type="ECO:0000256" key="1">
    <source>
        <dbReference type="SAM" id="MobiDB-lite"/>
    </source>
</evidence>
<dbReference type="AlphaFoldDB" id="A0A480HB23"/>
<reference evidence="2" key="1">
    <citation type="journal article" date="2019" name="PeerJ">
        <title>Genes of the pig, Sus scrofa, reconstructed with EvidentialGene.</title>
        <authorList>
            <person name="Gilbert D.G."/>
        </authorList>
    </citation>
    <scope>NUCLEOTIDE SEQUENCE</scope>
</reference>
<evidence type="ECO:0000313" key="2">
    <source>
        <dbReference type="EMBL" id="HDA21881.1"/>
    </source>
</evidence>
<protein>
    <submittedName>
        <fullName evidence="2">Selenocysteine lyase isoform X1</fullName>
    </submittedName>
</protein>
<accession>A0A480HB23</accession>
<proteinExistence type="predicted"/>
<organism evidence="2">
    <name type="scientific">Sus scrofa</name>
    <name type="common">Pig</name>
    <dbReference type="NCBI Taxonomy" id="9823"/>
    <lineage>
        <taxon>Eukaryota</taxon>
        <taxon>Metazoa</taxon>
        <taxon>Chordata</taxon>
        <taxon>Craniata</taxon>
        <taxon>Vertebrata</taxon>
        <taxon>Euteleostomi</taxon>
        <taxon>Mammalia</taxon>
        <taxon>Eutheria</taxon>
        <taxon>Laurasiatheria</taxon>
        <taxon>Artiodactyla</taxon>
        <taxon>Suina</taxon>
        <taxon>Suidae</taxon>
        <taxon>Sus</taxon>
    </lineage>
</organism>
<sequence length="409" mass="43396">MPPSRQGPERPPSRGAWAGLKGFQSTWCHRAAVTVTVPQGYLHLCPSAPVGSVCPAGPPPLRGEGAQPTRGGTAARLLRAQPWALGLALQPGHGLLQVLHHKVHLGPGGAAAHAEPDGVPGHVEGNAEAQQHRGWPVSEVRVARSPHAGHQRPALSQHRAALELGAQDGEVTGVGQSLCAWKLAVQMDSFTEFRRQPLLQVVADGFHVRLVSLAVLRHQLSRLSKAGDHRGVLCPWPEIPLLSTSKQHGVQRGELPEPSDVQCSDPGAIELVAHDGQEVHAQVPHVHAPLPQGLRGVRVQEQHRQPAGRPLLVQGSDSPADVRHRHDHAGLVIGQHDGHQACGRAHSRQDVLSLDLPAHLGHGDKGDLGLSFLHQVLQGQADGVVLHGAGDEVGQGPRHGARMLGRVPL</sequence>
<keyword evidence="2" id="KW-0456">Lyase</keyword>
<dbReference type="EMBL" id="DQIR01070095">
    <property type="protein sequence ID" value="HDA25571.1"/>
    <property type="molecule type" value="Transcribed_RNA"/>
</dbReference>
<dbReference type="GO" id="GO:0016829">
    <property type="term" value="F:lyase activity"/>
    <property type="evidence" value="ECO:0007669"/>
    <property type="project" value="UniProtKB-KW"/>
</dbReference>
<feature type="region of interest" description="Disordered" evidence="1">
    <location>
        <begin position="301"/>
        <end position="321"/>
    </location>
</feature>